<feature type="region of interest" description="Disordered" evidence="3">
    <location>
        <begin position="1057"/>
        <end position="1207"/>
    </location>
</feature>
<feature type="compositionally biased region" description="Basic and acidic residues" evidence="3">
    <location>
        <begin position="742"/>
        <end position="763"/>
    </location>
</feature>
<feature type="compositionally biased region" description="Low complexity" evidence="3">
    <location>
        <begin position="468"/>
        <end position="482"/>
    </location>
</feature>
<evidence type="ECO:0000256" key="3">
    <source>
        <dbReference type="SAM" id="MobiDB-lite"/>
    </source>
</evidence>
<dbReference type="InterPro" id="IPR025574">
    <property type="entry name" value="Nucleoporin_FG_rpt"/>
</dbReference>
<accession>A0A2J6TRV7</accession>
<feature type="domain" description="RanBD1" evidence="4">
    <location>
        <begin position="1429"/>
        <end position="1516"/>
    </location>
</feature>
<feature type="region of interest" description="Disordered" evidence="3">
    <location>
        <begin position="1220"/>
        <end position="1384"/>
    </location>
</feature>
<dbReference type="InterPro" id="IPR000156">
    <property type="entry name" value="Ran_bind_dom"/>
</dbReference>
<feature type="compositionally biased region" description="Polar residues" evidence="3">
    <location>
        <begin position="157"/>
        <end position="183"/>
    </location>
</feature>
<feature type="compositionally biased region" description="Polar residues" evidence="3">
    <location>
        <begin position="1094"/>
        <end position="1106"/>
    </location>
</feature>
<feature type="region of interest" description="Disordered" evidence="3">
    <location>
        <begin position="550"/>
        <end position="639"/>
    </location>
</feature>
<feature type="compositionally biased region" description="Polar residues" evidence="3">
    <location>
        <begin position="1057"/>
        <end position="1076"/>
    </location>
</feature>
<feature type="compositionally biased region" description="Basic and acidic residues" evidence="3">
    <location>
        <begin position="1128"/>
        <end position="1137"/>
    </location>
</feature>
<dbReference type="GO" id="GO:0005643">
    <property type="term" value="C:nuclear pore"/>
    <property type="evidence" value="ECO:0007669"/>
    <property type="project" value="UniProtKB-SubCell"/>
</dbReference>
<dbReference type="InterPro" id="IPR053074">
    <property type="entry name" value="NPC_Nucleoporin"/>
</dbReference>
<keyword evidence="2" id="KW-0811">Translocation</keyword>
<dbReference type="Pfam" id="PF00638">
    <property type="entry name" value="Ran_BP1"/>
    <property type="match status" value="1"/>
</dbReference>
<evidence type="ECO:0000256" key="2">
    <source>
        <dbReference type="ARBA" id="ARBA00023132"/>
    </source>
</evidence>
<evidence type="ECO:0000259" key="4">
    <source>
        <dbReference type="PROSITE" id="PS50196"/>
    </source>
</evidence>
<dbReference type="CDD" id="cd13170">
    <property type="entry name" value="RanBD_NUP50"/>
    <property type="match status" value="1"/>
</dbReference>
<dbReference type="Gene3D" id="2.30.29.30">
    <property type="entry name" value="Pleckstrin-homology domain (PH domain)/Phosphotyrosine-binding domain (PTB)"/>
    <property type="match status" value="1"/>
</dbReference>
<feature type="compositionally biased region" description="Low complexity" evidence="3">
    <location>
        <begin position="1"/>
        <end position="16"/>
    </location>
</feature>
<name>A0A2J6TRV7_9HELO</name>
<feature type="compositionally biased region" description="Polar residues" evidence="3">
    <location>
        <begin position="436"/>
        <end position="467"/>
    </location>
</feature>
<dbReference type="InParanoid" id="A0A2J6TRV7"/>
<dbReference type="GeneID" id="36578687"/>
<reference evidence="5 6" key="1">
    <citation type="submission" date="2016-04" db="EMBL/GenBank/DDBJ databases">
        <title>A degradative enzymes factory behind the ericoid mycorrhizal symbiosis.</title>
        <authorList>
            <consortium name="DOE Joint Genome Institute"/>
            <person name="Martino E."/>
            <person name="Morin E."/>
            <person name="Grelet G."/>
            <person name="Kuo A."/>
            <person name="Kohler A."/>
            <person name="Daghino S."/>
            <person name="Barry K."/>
            <person name="Choi C."/>
            <person name="Cichocki N."/>
            <person name="Clum A."/>
            <person name="Copeland A."/>
            <person name="Hainaut M."/>
            <person name="Haridas S."/>
            <person name="Labutti K."/>
            <person name="Lindquist E."/>
            <person name="Lipzen A."/>
            <person name="Khouja H.-R."/>
            <person name="Murat C."/>
            <person name="Ohm R."/>
            <person name="Olson A."/>
            <person name="Spatafora J."/>
            <person name="Veneault-Fourrey C."/>
            <person name="Henrissat B."/>
            <person name="Grigoriev I."/>
            <person name="Martin F."/>
            <person name="Perotto S."/>
        </authorList>
    </citation>
    <scope>NUCLEOTIDE SEQUENCE [LARGE SCALE GENOMIC DNA]</scope>
    <source>
        <strain evidence="5 6">E</strain>
    </source>
</reference>
<evidence type="ECO:0000313" key="5">
    <source>
        <dbReference type="EMBL" id="PMD65753.1"/>
    </source>
</evidence>
<feature type="compositionally biased region" description="Polar residues" evidence="3">
    <location>
        <begin position="1368"/>
        <end position="1381"/>
    </location>
</feature>
<keyword evidence="2" id="KW-0813">Transport</keyword>
<feature type="region of interest" description="Disordered" evidence="3">
    <location>
        <begin position="431"/>
        <end position="483"/>
    </location>
</feature>
<gene>
    <name evidence="5" type="ORF">K444DRAFT_150864</name>
</gene>
<feature type="compositionally biased region" description="Polar residues" evidence="3">
    <location>
        <begin position="352"/>
        <end position="375"/>
    </location>
</feature>
<comment type="subcellular location">
    <subcellularLocation>
        <location evidence="1">Nucleus</location>
        <location evidence="1">Nuclear pore complex</location>
    </subcellularLocation>
</comment>
<dbReference type="SMART" id="SM00160">
    <property type="entry name" value="RanBD"/>
    <property type="match status" value="1"/>
</dbReference>
<feature type="compositionally biased region" description="Polar residues" evidence="3">
    <location>
        <begin position="1281"/>
        <end position="1294"/>
    </location>
</feature>
<feature type="compositionally biased region" description="Low complexity" evidence="3">
    <location>
        <begin position="1313"/>
        <end position="1327"/>
    </location>
</feature>
<feature type="region of interest" description="Disordered" evidence="3">
    <location>
        <begin position="1"/>
        <end position="375"/>
    </location>
</feature>
<feature type="compositionally biased region" description="Polar residues" evidence="3">
    <location>
        <begin position="261"/>
        <end position="295"/>
    </location>
</feature>
<feature type="compositionally biased region" description="Polar residues" evidence="3">
    <location>
        <begin position="1328"/>
        <end position="1357"/>
    </location>
</feature>
<dbReference type="PANTHER" id="PTHR38697:SF1">
    <property type="entry name" value="NUCLEAR PORE COMPLEX PROTEIN SIMILAR TO S. CEREVISIAE NUP2 (EUROFUNG)"/>
    <property type="match status" value="1"/>
</dbReference>
<feature type="compositionally biased region" description="Low complexity" evidence="3">
    <location>
        <begin position="555"/>
        <end position="570"/>
    </location>
</feature>
<sequence>MEQAQRANAAQLAARNIKARPRSRRTGSQPPNSTAQQQFTSMQSPSQNGGGGLFGGSIQAPGEFNFSASAQGLSLPPPSFGPRSNTTKEPSQDESESNGRFAGDDRATKRQFGGPSTIQQSNSPFQTSNPFEQSQPSNQFGATQQPSGGSMFPFGASQPSGPSGINFNSGSTAPATPANNPFSFQPASQPAPTTPSSSFGSGPFNFNQQSSQPAGSFGLAPAVQNDKPANSPFLFGQTSGQPSSSSTTFGSTPAPTPPTSNFFGSAPITTAAPQMSNFFGSTTSTAPAPQSNSLFPSPTSAAPTASTPFGTPKPAPPQDKPTSSPFTFGQASAPPSSSGIIFNSIPVPAPPTSNLFGSIKPQQSAQPTDSFGLSNQQTALLSNPFAHLNVPASPVSNVFGKQEQKTAAPATGILFGLSDPAQASTANNAFGDAAQAPTTPSKSTLFGQQQSKVSPTSNMFGNLNKPTASTADSSNQNQQASAGSMFGNQETKLNNDLFGNLNKPIDQSVAQPKVNGSVPETGPTASSSLFSKPASAANIFGASKLTFTPSPATNGAKPSSGSAQPPQASGNIFSPMKPLDAPASASQPPPNGMFPSLEHSKSPQRLSGSSLVPDAPATSTSESVQSEALQRKNTSARQQMKEVSEMTEEDMAHLLPPNYTGFQKMAFYQGIRMRILHQAMSDFFASVNPDEDATPVLEFCIQQRGLIMGDTLELKRKMGEVTDGADHAYKRSKQSIEFASTKPHEQQSKRKLDDEDRENENPTKRTRQIDPSSSARGLANSEINSNGQASASVNGNNLQSWKAPSSGLPSSSETPLKRQADNQITKDSVARNPLRQLKTPKANGTMESSSSGSSTSNIFRNILDSPSKSLGNSSPERKMAAIPETPKDDAPRTNAFASLPGVSSSVKFTNGPSSSVFGTKATSAPSSVSSQNLFAPGATSGTPNVFTPKLSAPSNAAAGLVNMDQNSNVLKVPKFGNVATNFPEQFRQKAKEAKEKELQKAIDEEYDSDDDLEEFKANWRARELEKMKEMEEIAKTSKGFTFVPSATISSTIKEGSNQASIAGTQPSTFPNSLFGQNPSSQASNSMSSSVNSSRTPTPGFGSSTGSVLDGHIPGKPVKIGNNIFGHLSDADSGKGGDADDESGDEASEPEVDSEKKDPTYQPDGESASGLGTPAEETGPGLASAKKTNPFASKFGSASLSGTSTPTGQFTGGLFDRITKVINPSPSGTSTPMGGFTGGLFDRITKDSNGNVVRRTFDDEEKEKENTQPNTASPFSDMKSVFNKSTAAPSDNTWKPDSPIRFGSSTPSKDGQDPTPTVSVTAATPTKTGSPSSIFSSLNKTPGSTSKPLSNLFGTASGESKPAAPLSTLFGTTSNPAGSTPGTVGFAFGAPSTTSSLFPSAAASATTSRATTPGGTTDGDNSGDGDGEAEKEKYVPFNLSTRGPGEEHEEVVHEVRAKALKYSPKKGGDNNAWESKGVGPLRVLKHKETGVSRILLRMDPTGLIILNKGLLSGVKYEAKEKTVKFLTPLDNGAGLETWILQVKTPAFAKALAEILEANKPT</sequence>
<dbReference type="OrthoDB" id="185618at2759"/>
<feature type="compositionally biased region" description="Polar residues" evidence="3">
    <location>
        <begin position="617"/>
        <end position="638"/>
    </location>
</feature>
<dbReference type="InterPro" id="IPR011993">
    <property type="entry name" value="PH-like_dom_sf"/>
</dbReference>
<feature type="compositionally biased region" description="Polar residues" evidence="3">
    <location>
        <begin position="864"/>
        <end position="874"/>
    </location>
</feature>
<feature type="compositionally biased region" description="Polar residues" evidence="3">
    <location>
        <begin position="1221"/>
        <end position="1231"/>
    </location>
</feature>
<protein>
    <recommendedName>
        <fullName evidence="4">RanBD1 domain-containing protein</fullName>
    </recommendedName>
</protein>
<feature type="compositionally biased region" description="Low complexity" evidence="3">
    <location>
        <begin position="1077"/>
        <end position="1093"/>
    </location>
</feature>
<dbReference type="Proteomes" id="UP000235371">
    <property type="component" value="Unassembled WGS sequence"/>
</dbReference>
<dbReference type="RefSeq" id="XP_024742657.1">
    <property type="nucleotide sequence ID" value="XM_024870605.1"/>
</dbReference>
<feature type="region of interest" description="Disordered" evidence="3">
    <location>
        <begin position="735"/>
        <end position="878"/>
    </location>
</feature>
<dbReference type="PANTHER" id="PTHR38697">
    <property type="entry name" value="NUCLEAR PORE COMPLEX PROTEIN SIMILAR TO S. CEREVISIAE NUP2 (EUROFUNG)"/>
    <property type="match status" value="1"/>
</dbReference>
<proteinExistence type="predicted"/>
<feature type="compositionally biased region" description="Low complexity" evidence="3">
    <location>
        <begin position="185"/>
        <end position="207"/>
    </location>
</feature>
<keyword evidence="2" id="KW-0653">Protein transport</keyword>
<dbReference type="STRING" id="1095630.A0A2J6TRV7"/>
<dbReference type="PROSITE" id="PS50196">
    <property type="entry name" value="RANBD1"/>
    <property type="match status" value="1"/>
</dbReference>
<organism evidence="5 6">
    <name type="scientific">Hyaloscypha bicolor E</name>
    <dbReference type="NCBI Taxonomy" id="1095630"/>
    <lineage>
        <taxon>Eukaryota</taxon>
        <taxon>Fungi</taxon>
        <taxon>Dikarya</taxon>
        <taxon>Ascomycota</taxon>
        <taxon>Pezizomycotina</taxon>
        <taxon>Leotiomycetes</taxon>
        <taxon>Helotiales</taxon>
        <taxon>Hyaloscyphaceae</taxon>
        <taxon>Hyaloscypha</taxon>
        <taxon>Hyaloscypha bicolor</taxon>
    </lineage>
</organism>
<feature type="compositionally biased region" description="Low complexity" evidence="3">
    <location>
        <begin position="296"/>
        <end position="308"/>
    </location>
</feature>
<feature type="compositionally biased region" description="Polar residues" evidence="3">
    <location>
        <begin position="320"/>
        <end position="341"/>
    </location>
</feature>
<evidence type="ECO:0000313" key="6">
    <source>
        <dbReference type="Proteomes" id="UP000235371"/>
    </source>
</evidence>
<feature type="compositionally biased region" description="Low complexity" evidence="3">
    <location>
        <begin position="1397"/>
        <end position="1419"/>
    </location>
</feature>
<feature type="compositionally biased region" description="Polar residues" evidence="3">
    <location>
        <begin position="769"/>
        <end position="814"/>
    </location>
</feature>
<keyword evidence="2" id="KW-0509">mRNA transport</keyword>
<feature type="compositionally biased region" description="Polar residues" evidence="3">
    <location>
        <begin position="114"/>
        <end position="148"/>
    </location>
</feature>
<feature type="compositionally biased region" description="Polar residues" evidence="3">
    <location>
        <begin position="26"/>
        <end position="47"/>
    </location>
</feature>
<keyword evidence="6" id="KW-1185">Reference proteome</keyword>
<feature type="compositionally biased region" description="Acidic residues" evidence="3">
    <location>
        <begin position="1138"/>
        <end position="1151"/>
    </location>
</feature>
<keyword evidence="2" id="KW-0539">Nucleus</keyword>
<evidence type="ECO:0000256" key="1">
    <source>
        <dbReference type="ARBA" id="ARBA00004567"/>
    </source>
</evidence>
<feature type="compositionally biased region" description="Low complexity" evidence="3">
    <location>
        <begin position="235"/>
        <end position="253"/>
    </location>
</feature>
<dbReference type="EMBL" id="KZ613745">
    <property type="protein sequence ID" value="PMD65753.1"/>
    <property type="molecule type" value="Genomic_DNA"/>
</dbReference>
<dbReference type="SUPFAM" id="SSF50729">
    <property type="entry name" value="PH domain-like"/>
    <property type="match status" value="1"/>
</dbReference>
<feature type="region of interest" description="Disordered" evidence="3">
    <location>
        <begin position="1397"/>
        <end position="1429"/>
    </location>
</feature>
<feature type="compositionally biased region" description="Polar residues" evidence="3">
    <location>
        <begin position="1185"/>
        <end position="1207"/>
    </location>
</feature>
<dbReference type="Pfam" id="PF13634">
    <property type="entry name" value="Nucleoporin_FG"/>
    <property type="match status" value="3"/>
</dbReference>
<keyword evidence="2" id="KW-0906">Nuclear pore complex</keyword>